<proteinExistence type="predicted"/>
<dbReference type="OrthoDB" id="9969858at2"/>
<name>A0A1C2IPQ2_ACITH</name>
<evidence type="ECO:0000313" key="1">
    <source>
        <dbReference type="EMBL" id="OCX69889.1"/>
    </source>
</evidence>
<dbReference type="AlphaFoldDB" id="A0A1C2IPQ2"/>
<keyword evidence="2" id="KW-1185">Reference proteome</keyword>
<dbReference type="EMBL" id="LWRY01000187">
    <property type="protein sequence ID" value="OCX69889.1"/>
    <property type="molecule type" value="Genomic_DNA"/>
</dbReference>
<gene>
    <name evidence="1" type="ORF">A6M23_14710</name>
</gene>
<sequence>MSDKFYGEVYFPEWACKYVLGLKGDSGLELSPDSKTYCFEEKEARDGVPWVCDVFDKLGIPYDRTSDEYYEYRKETKYLRFRKGGKLDALFVTDGDELVEARDILNMISEGKSLSDVRDWCQKTLDQIAPLTPPLEDISEADYLAWIKEKAWVFQKSVQEIREGRREAGADPYVLPDSGLDVGAVTIDGLSGLLVTRPVAMGRSVTGEMLDQAESRFRGDECRFFRFGSSYGPVGVFVPFRVDKKSIANLTITVTDWLEVMTGNRKEAV</sequence>
<dbReference type="Proteomes" id="UP000095008">
    <property type="component" value="Unassembled WGS sequence"/>
</dbReference>
<comment type="caution">
    <text evidence="1">The sequence shown here is derived from an EMBL/GenBank/DDBJ whole genome shotgun (WGS) entry which is preliminary data.</text>
</comment>
<organism evidence="1 2">
    <name type="scientific">Acidithiobacillus thiooxidans</name>
    <name type="common">Thiobacillus thiooxidans</name>
    <dbReference type="NCBI Taxonomy" id="930"/>
    <lineage>
        <taxon>Bacteria</taxon>
        <taxon>Pseudomonadati</taxon>
        <taxon>Pseudomonadota</taxon>
        <taxon>Acidithiobacillia</taxon>
        <taxon>Acidithiobacillales</taxon>
        <taxon>Acidithiobacillaceae</taxon>
        <taxon>Acidithiobacillus</taxon>
    </lineage>
</organism>
<reference evidence="1" key="1">
    <citation type="journal article" date="2016" name="Int. J. Mol. Sci.">
        <title>Comparative genomics of the extreme acidophile Acidithiobacillus thiooxidans reveals intraspecific divergence and niche adaptation.</title>
        <authorList>
            <person name="Zhang X."/>
            <person name="Feng X."/>
            <person name="Tao J."/>
            <person name="Ma L."/>
            <person name="Xiao Y."/>
            <person name="Liang Y."/>
            <person name="Liu X."/>
            <person name="Yin H."/>
        </authorList>
    </citation>
    <scope>NUCLEOTIDE SEQUENCE [LARGE SCALE GENOMIC DNA]</scope>
    <source>
        <strain evidence="1">DXS-W</strain>
    </source>
</reference>
<accession>A0A1C2IPQ2</accession>
<dbReference type="RefSeq" id="WP_065975357.1">
    <property type="nucleotide sequence ID" value="NZ_LWRY01000187.1"/>
</dbReference>
<protein>
    <submittedName>
        <fullName evidence="1">Uncharacterized protein</fullName>
    </submittedName>
</protein>
<evidence type="ECO:0000313" key="2">
    <source>
        <dbReference type="Proteomes" id="UP000095008"/>
    </source>
</evidence>